<dbReference type="InterPro" id="IPR050697">
    <property type="entry name" value="Adenylyl/Guanylyl_Cyclase_3/4"/>
</dbReference>
<dbReference type="AlphaFoldDB" id="A0A7X2IPR3"/>
<keyword evidence="1" id="KW-1133">Transmembrane helix</keyword>
<dbReference type="SMART" id="SM01080">
    <property type="entry name" value="CHASE2"/>
    <property type="match status" value="1"/>
</dbReference>
<dbReference type="Proteomes" id="UP000446768">
    <property type="component" value="Unassembled WGS sequence"/>
</dbReference>
<dbReference type="GO" id="GO:0004016">
    <property type="term" value="F:adenylate cyclase activity"/>
    <property type="evidence" value="ECO:0007669"/>
    <property type="project" value="UniProtKB-ARBA"/>
</dbReference>
<dbReference type="Pfam" id="PF00211">
    <property type="entry name" value="Guanylate_cyc"/>
    <property type="match status" value="1"/>
</dbReference>
<sequence length="621" mass="67795">MDLSGGGGRGRRNTGMALGLLAATALAALSMLAAPVFDARLLDAQFEFNRQYFPQPVANDVVLVGIDEAFLDTVDEPLSLSHRYLAEFLGAASDAGATVIGLDLVLPEKRFDTLVSVRNPELDFHRTLLTGLLRTLPKTKLVLAKVWDFQRGHYRDIQIDYAAVLASQQEPQALASALFCSDDDTRVRRYPDPGWNCLPDRSPHTLSSEIAAAMGVRSEWRGLINYQIGAEFHYLPLGEVLQLARDGNTERLRSIFDKRAVLLGTVQDDTDLVNLPVALAGWRPGVKRQPGVLAHAQAVRSMLNQGMVQPVSPGLQGLMALLGALFWFHPAVARKLLLAAMLSVALLAGSALWLQSGWWAAPGAALLAMWAAALSRSAWQAWRNFREKQRLRRSFSGYVSPHVMQQIMSGDLDAGRRGVKTEVCVLFSDIRNFTAMSERMEAEQVVSLLNRYFARITAMVHRHGGTVDKFIGDGMMAFFGAPNPLPSPEKAGLEAARDMLAELAELNRELEQEGWPPLAMGIGLHSGPAVIGYIGSSDRHEYTAIGDTVNVASRLEGMCKQFGYPVICSDAVAQRVGLPDFLLPQGEHPLKGHSAVAIYGWNPELGDYGAARHATDAPVQE</sequence>
<keyword evidence="1" id="KW-0812">Transmembrane</keyword>
<dbReference type="RefSeq" id="WP_154375707.1">
    <property type="nucleotide sequence ID" value="NZ_WKJJ01000009.1"/>
</dbReference>
<feature type="transmembrane region" description="Helical" evidence="1">
    <location>
        <begin position="311"/>
        <end position="329"/>
    </location>
</feature>
<name>A0A7X2IPR3_9BURK</name>
<dbReference type="Gene3D" id="3.30.70.1230">
    <property type="entry name" value="Nucleotide cyclase"/>
    <property type="match status" value="1"/>
</dbReference>
<dbReference type="PANTHER" id="PTHR43081:SF1">
    <property type="entry name" value="ADENYLATE CYCLASE, TERMINAL-DIFFERENTIATION SPECIFIC"/>
    <property type="match status" value="1"/>
</dbReference>
<dbReference type="InterPro" id="IPR001054">
    <property type="entry name" value="A/G_cyclase"/>
</dbReference>
<dbReference type="InterPro" id="IPR007890">
    <property type="entry name" value="CHASE2"/>
</dbReference>
<dbReference type="SUPFAM" id="SSF55073">
    <property type="entry name" value="Nucleotide cyclase"/>
    <property type="match status" value="1"/>
</dbReference>
<proteinExistence type="predicted"/>
<dbReference type="InterPro" id="IPR029787">
    <property type="entry name" value="Nucleotide_cyclase"/>
</dbReference>
<evidence type="ECO:0000256" key="1">
    <source>
        <dbReference type="SAM" id="Phobius"/>
    </source>
</evidence>
<dbReference type="EMBL" id="WKJJ01000009">
    <property type="protein sequence ID" value="MRV73298.1"/>
    <property type="molecule type" value="Genomic_DNA"/>
</dbReference>
<reference evidence="3 4" key="1">
    <citation type="submission" date="2019-11" db="EMBL/GenBank/DDBJ databases">
        <title>Novel species isolated from a subtropical stream in China.</title>
        <authorList>
            <person name="Lu H."/>
        </authorList>
    </citation>
    <scope>NUCLEOTIDE SEQUENCE [LARGE SCALE GENOMIC DNA]</scope>
    <source>
        <strain evidence="3 4">FT92W</strain>
    </source>
</reference>
<evidence type="ECO:0000313" key="3">
    <source>
        <dbReference type="EMBL" id="MRV73298.1"/>
    </source>
</evidence>
<protein>
    <submittedName>
        <fullName evidence="3">CHASE2 domain-containing protein</fullName>
    </submittedName>
</protein>
<evidence type="ECO:0000313" key="4">
    <source>
        <dbReference type="Proteomes" id="UP000446768"/>
    </source>
</evidence>
<keyword evidence="1" id="KW-0472">Membrane</keyword>
<dbReference type="PROSITE" id="PS50125">
    <property type="entry name" value="GUANYLATE_CYCLASE_2"/>
    <property type="match status" value="1"/>
</dbReference>
<dbReference type="CDD" id="cd07302">
    <property type="entry name" value="CHD"/>
    <property type="match status" value="1"/>
</dbReference>
<keyword evidence="4" id="KW-1185">Reference proteome</keyword>
<dbReference type="SMART" id="SM00044">
    <property type="entry name" value="CYCc"/>
    <property type="match status" value="1"/>
</dbReference>
<dbReference type="PANTHER" id="PTHR43081">
    <property type="entry name" value="ADENYLATE CYCLASE, TERMINAL-DIFFERENTIATION SPECIFIC-RELATED"/>
    <property type="match status" value="1"/>
</dbReference>
<feature type="transmembrane region" description="Helical" evidence="1">
    <location>
        <begin position="360"/>
        <end position="382"/>
    </location>
</feature>
<evidence type="ECO:0000259" key="2">
    <source>
        <dbReference type="PROSITE" id="PS50125"/>
    </source>
</evidence>
<feature type="domain" description="Guanylate cyclase" evidence="2">
    <location>
        <begin position="424"/>
        <end position="556"/>
    </location>
</feature>
<accession>A0A7X2IPR3</accession>
<comment type="caution">
    <text evidence="3">The sequence shown here is derived from an EMBL/GenBank/DDBJ whole genome shotgun (WGS) entry which is preliminary data.</text>
</comment>
<dbReference type="Pfam" id="PF05226">
    <property type="entry name" value="CHASE2"/>
    <property type="match status" value="1"/>
</dbReference>
<gene>
    <name evidence="3" type="ORF">GJ700_16420</name>
</gene>
<dbReference type="GO" id="GO:0035556">
    <property type="term" value="P:intracellular signal transduction"/>
    <property type="evidence" value="ECO:0007669"/>
    <property type="project" value="InterPro"/>
</dbReference>
<organism evidence="3 4">
    <name type="scientific">Pseudoduganella rivuli</name>
    <dbReference type="NCBI Taxonomy" id="2666085"/>
    <lineage>
        <taxon>Bacteria</taxon>
        <taxon>Pseudomonadati</taxon>
        <taxon>Pseudomonadota</taxon>
        <taxon>Betaproteobacteria</taxon>
        <taxon>Burkholderiales</taxon>
        <taxon>Oxalobacteraceae</taxon>
        <taxon>Telluria group</taxon>
        <taxon>Pseudoduganella</taxon>
    </lineage>
</organism>
<feature type="transmembrane region" description="Helical" evidence="1">
    <location>
        <begin position="336"/>
        <end position="354"/>
    </location>
</feature>
<dbReference type="GO" id="GO:0006171">
    <property type="term" value="P:cAMP biosynthetic process"/>
    <property type="evidence" value="ECO:0007669"/>
    <property type="project" value="TreeGrafter"/>
</dbReference>